<accession>A0AAE0Z0C9</accession>
<dbReference type="EMBL" id="JAWDGP010004979">
    <property type="protein sequence ID" value="KAK3760473.1"/>
    <property type="molecule type" value="Genomic_DNA"/>
</dbReference>
<comment type="caution">
    <text evidence="2">The sequence shown here is derived from an EMBL/GenBank/DDBJ whole genome shotgun (WGS) entry which is preliminary data.</text>
</comment>
<proteinExistence type="predicted"/>
<evidence type="ECO:0000313" key="3">
    <source>
        <dbReference type="Proteomes" id="UP001283361"/>
    </source>
</evidence>
<protein>
    <submittedName>
        <fullName evidence="2">Uncharacterized protein</fullName>
    </submittedName>
</protein>
<evidence type="ECO:0000256" key="1">
    <source>
        <dbReference type="SAM" id="MobiDB-lite"/>
    </source>
</evidence>
<gene>
    <name evidence="2" type="ORF">RRG08_049105</name>
</gene>
<name>A0AAE0Z0C9_9GAST</name>
<dbReference type="AlphaFoldDB" id="A0AAE0Z0C9"/>
<reference evidence="2" key="1">
    <citation type="journal article" date="2023" name="G3 (Bethesda)">
        <title>A reference genome for the long-term kleptoplast-retaining sea slug Elysia crispata morphotype clarki.</title>
        <authorList>
            <person name="Eastman K.E."/>
            <person name="Pendleton A.L."/>
            <person name="Shaikh M.A."/>
            <person name="Suttiyut T."/>
            <person name="Ogas R."/>
            <person name="Tomko P."/>
            <person name="Gavelis G."/>
            <person name="Widhalm J.R."/>
            <person name="Wisecaver J.H."/>
        </authorList>
    </citation>
    <scope>NUCLEOTIDE SEQUENCE</scope>
    <source>
        <strain evidence="2">ECLA1</strain>
    </source>
</reference>
<keyword evidence="3" id="KW-1185">Reference proteome</keyword>
<dbReference type="Proteomes" id="UP001283361">
    <property type="component" value="Unassembled WGS sequence"/>
</dbReference>
<evidence type="ECO:0000313" key="2">
    <source>
        <dbReference type="EMBL" id="KAK3760473.1"/>
    </source>
</evidence>
<organism evidence="2 3">
    <name type="scientific">Elysia crispata</name>
    <name type="common">lettuce slug</name>
    <dbReference type="NCBI Taxonomy" id="231223"/>
    <lineage>
        <taxon>Eukaryota</taxon>
        <taxon>Metazoa</taxon>
        <taxon>Spiralia</taxon>
        <taxon>Lophotrochozoa</taxon>
        <taxon>Mollusca</taxon>
        <taxon>Gastropoda</taxon>
        <taxon>Heterobranchia</taxon>
        <taxon>Euthyneura</taxon>
        <taxon>Panpulmonata</taxon>
        <taxon>Sacoglossa</taxon>
        <taxon>Placobranchoidea</taxon>
        <taxon>Plakobranchidae</taxon>
        <taxon>Elysia</taxon>
    </lineage>
</organism>
<feature type="region of interest" description="Disordered" evidence="1">
    <location>
        <begin position="1"/>
        <end position="26"/>
    </location>
</feature>
<sequence length="72" mass="7720">MNFTTSGGESWLTDNDDTTCNTENTQSVSVTLDTSIPLSWVRVVVRDAGDLHQIQLSHQLSGSSTPLACPSP</sequence>